<dbReference type="Proteomes" id="UP000077202">
    <property type="component" value="Unassembled WGS sequence"/>
</dbReference>
<organism evidence="2 3">
    <name type="scientific">Marchantia polymorpha subsp. ruderalis</name>
    <dbReference type="NCBI Taxonomy" id="1480154"/>
    <lineage>
        <taxon>Eukaryota</taxon>
        <taxon>Viridiplantae</taxon>
        <taxon>Streptophyta</taxon>
        <taxon>Embryophyta</taxon>
        <taxon>Marchantiophyta</taxon>
        <taxon>Marchantiopsida</taxon>
        <taxon>Marchantiidae</taxon>
        <taxon>Marchantiales</taxon>
        <taxon>Marchantiaceae</taxon>
        <taxon>Marchantia</taxon>
    </lineage>
</organism>
<keyword evidence="3" id="KW-1185">Reference proteome</keyword>
<feature type="region of interest" description="Disordered" evidence="1">
    <location>
        <begin position="117"/>
        <end position="202"/>
    </location>
</feature>
<evidence type="ECO:0000313" key="3">
    <source>
        <dbReference type="Proteomes" id="UP000077202"/>
    </source>
</evidence>
<evidence type="ECO:0000313" key="2">
    <source>
        <dbReference type="EMBL" id="OAE22210.1"/>
    </source>
</evidence>
<sequence length="202" mass="22939">MSGDSRSRRRVAKKLDSFLSRSRDAIANLKAEIRNSFSLRVCVLSSVTAQEELQLDEDTAFYNWRPSAECSEPVYCLTVQFVTPPSKEDAQVNQVELSPAEKDEDDEWLDVETMVERVETQSASRKKEVPVEKLKRDKKDAKRKELKPKELPPKTSVSLAKKKESSAKKGKTPEELRSSSQDDSQSNGPALWLLRKAYAPRH</sequence>
<dbReference type="AlphaFoldDB" id="A0A176VMW2"/>
<evidence type="ECO:0000256" key="1">
    <source>
        <dbReference type="SAM" id="MobiDB-lite"/>
    </source>
</evidence>
<comment type="caution">
    <text evidence="2">The sequence shown here is derived from an EMBL/GenBank/DDBJ whole genome shotgun (WGS) entry which is preliminary data.</text>
</comment>
<accession>A0A176VMW2</accession>
<gene>
    <name evidence="2" type="ORF">AXG93_2743s1010</name>
</gene>
<proteinExistence type="predicted"/>
<feature type="compositionally biased region" description="Basic and acidic residues" evidence="1">
    <location>
        <begin position="161"/>
        <end position="177"/>
    </location>
</feature>
<feature type="compositionally biased region" description="Polar residues" evidence="1">
    <location>
        <begin position="178"/>
        <end position="188"/>
    </location>
</feature>
<dbReference type="EMBL" id="LVLJ01003248">
    <property type="protein sequence ID" value="OAE22210.1"/>
    <property type="molecule type" value="Genomic_DNA"/>
</dbReference>
<protein>
    <submittedName>
        <fullName evidence="2">Uncharacterized protein</fullName>
    </submittedName>
</protein>
<feature type="compositionally biased region" description="Basic and acidic residues" evidence="1">
    <location>
        <begin position="117"/>
        <end position="152"/>
    </location>
</feature>
<reference evidence="2" key="1">
    <citation type="submission" date="2016-03" db="EMBL/GenBank/DDBJ databases">
        <title>Mechanisms controlling the formation of the plant cell surface in tip-growing cells are functionally conserved among land plants.</title>
        <authorList>
            <person name="Honkanen S."/>
            <person name="Jones V.A."/>
            <person name="Morieri G."/>
            <person name="Champion C."/>
            <person name="Hetherington A.J."/>
            <person name="Kelly S."/>
            <person name="Saint-Marcoux D."/>
            <person name="Proust H."/>
            <person name="Prescott H."/>
            <person name="Dolan L."/>
        </authorList>
    </citation>
    <scope>NUCLEOTIDE SEQUENCE [LARGE SCALE GENOMIC DNA]</scope>
    <source>
        <tissue evidence="2">Whole gametophyte</tissue>
    </source>
</reference>
<name>A0A176VMW2_MARPO</name>